<name>A0A085NSY5_9BILA</name>
<reference evidence="2" key="1">
    <citation type="journal article" date="2014" name="Nat. Genet.">
        <title>Genome and transcriptome of the porcine whipworm Trichuris suis.</title>
        <authorList>
            <person name="Jex A.R."/>
            <person name="Nejsum P."/>
            <person name="Schwarz E.M."/>
            <person name="Hu L."/>
            <person name="Young N.D."/>
            <person name="Hall R.S."/>
            <person name="Korhonen P.K."/>
            <person name="Liao S."/>
            <person name="Thamsborg S."/>
            <person name="Xia J."/>
            <person name="Xu P."/>
            <person name="Wang S."/>
            <person name="Scheerlinck J.P."/>
            <person name="Hofmann A."/>
            <person name="Sternberg P.W."/>
            <person name="Wang J."/>
            <person name="Gasser R.B."/>
        </authorList>
    </citation>
    <scope>NUCLEOTIDE SEQUENCE [LARGE SCALE GENOMIC DNA]</scope>
    <source>
        <strain evidence="2">DCEP-RM93F</strain>
    </source>
</reference>
<accession>A0A085NSY5</accession>
<dbReference type="Proteomes" id="UP000030758">
    <property type="component" value="Unassembled WGS sequence"/>
</dbReference>
<feature type="compositionally biased region" description="Basic and acidic residues" evidence="1">
    <location>
        <begin position="1"/>
        <end position="10"/>
    </location>
</feature>
<evidence type="ECO:0000256" key="1">
    <source>
        <dbReference type="SAM" id="MobiDB-lite"/>
    </source>
</evidence>
<proteinExistence type="predicted"/>
<feature type="region of interest" description="Disordered" evidence="1">
    <location>
        <begin position="1"/>
        <end position="21"/>
    </location>
</feature>
<sequence>MLNRTADVKTKQSLKQGQSSSRVVVALKSDESVATAPSSPCLQDSGYSSVLEDYCSFPKSEYLSIDATSLGGGAMTNGCDHLHSLSIHPR</sequence>
<dbReference type="AlphaFoldDB" id="A0A085NSY5"/>
<organism evidence="2">
    <name type="scientific">Trichuris suis</name>
    <name type="common">pig whipworm</name>
    <dbReference type="NCBI Taxonomy" id="68888"/>
    <lineage>
        <taxon>Eukaryota</taxon>
        <taxon>Metazoa</taxon>
        <taxon>Ecdysozoa</taxon>
        <taxon>Nematoda</taxon>
        <taxon>Enoplea</taxon>
        <taxon>Dorylaimia</taxon>
        <taxon>Trichinellida</taxon>
        <taxon>Trichuridae</taxon>
        <taxon>Trichuris</taxon>
    </lineage>
</organism>
<dbReference type="EMBL" id="KL367477">
    <property type="protein sequence ID" value="KFD72581.1"/>
    <property type="molecule type" value="Genomic_DNA"/>
</dbReference>
<protein>
    <submittedName>
        <fullName evidence="2">Uncharacterized protein</fullName>
    </submittedName>
</protein>
<feature type="compositionally biased region" description="Polar residues" evidence="1">
    <location>
        <begin position="11"/>
        <end position="21"/>
    </location>
</feature>
<gene>
    <name evidence="2" type="ORF">M514_15417</name>
</gene>
<evidence type="ECO:0000313" key="2">
    <source>
        <dbReference type="EMBL" id="KFD72581.1"/>
    </source>
</evidence>